<dbReference type="Proteomes" id="UP001234178">
    <property type="component" value="Unassembled WGS sequence"/>
</dbReference>
<proteinExistence type="predicted"/>
<accession>A0ABQ9Z5C0</accession>
<sequence length="82" mass="9150">MQCAIESQHQDKQFLPTTVSEEKKNICQKSKADPTAKTFSILLASTSGPSSIVDNADFQAFIDSMNPRFHIPRRTGMTTDIF</sequence>
<keyword evidence="2" id="KW-1185">Reference proteome</keyword>
<organism evidence="1 2">
    <name type="scientific">Daphnia magna</name>
    <dbReference type="NCBI Taxonomy" id="35525"/>
    <lineage>
        <taxon>Eukaryota</taxon>
        <taxon>Metazoa</taxon>
        <taxon>Ecdysozoa</taxon>
        <taxon>Arthropoda</taxon>
        <taxon>Crustacea</taxon>
        <taxon>Branchiopoda</taxon>
        <taxon>Diplostraca</taxon>
        <taxon>Cladocera</taxon>
        <taxon>Anomopoda</taxon>
        <taxon>Daphniidae</taxon>
        <taxon>Daphnia</taxon>
    </lineage>
</organism>
<comment type="caution">
    <text evidence="1">The sequence shown here is derived from an EMBL/GenBank/DDBJ whole genome shotgun (WGS) entry which is preliminary data.</text>
</comment>
<name>A0ABQ9Z5C0_9CRUS</name>
<gene>
    <name evidence="1" type="ORF">OUZ56_012843</name>
</gene>
<protein>
    <submittedName>
        <fullName evidence="1">Uncharacterized protein</fullName>
    </submittedName>
</protein>
<evidence type="ECO:0000313" key="2">
    <source>
        <dbReference type="Proteomes" id="UP001234178"/>
    </source>
</evidence>
<dbReference type="EMBL" id="JAOYFB010000002">
    <property type="protein sequence ID" value="KAK4007690.1"/>
    <property type="molecule type" value="Genomic_DNA"/>
</dbReference>
<evidence type="ECO:0000313" key="1">
    <source>
        <dbReference type="EMBL" id="KAK4007690.1"/>
    </source>
</evidence>
<reference evidence="1 2" key="1">
    <citation type="journal article" date="2023" name="Nucleic Acids Res.">
        <title>The hologenome of Daphnia magna reveals possible DNA methylation and microbiome-mediated evolution of the host genome.</title>
        <authorList>
            <person name="Chaturvedi A."/>
            <person name="Li X."/>
            <person name="Dhandapani V."/>
            <person name="Marshall H."/>
            <person name="Kissane S."/>
            <person name="Cuenca-Cambronero M."/>
            <person name="Asole G."/>
            <person name="Calvet F."/>
            <person name="Ruiz-Romero M."/>
            <person name="Marangio P."/>
            <person name="Guigo R."/>
            <person name="Rago D."/>
            <person name="Mirbahai L."/>
            <person name="Eastwood N."/>
            <person name="Colbourne J.K."/>
            <person name="Zhou J."/>
            <person name="Mallon E."/>
            <person name="Orsini L."/>
        </authorList>
    </citation>
    <scope>NUCLEOTIDE SEQUENCE [LARGE SCALE GENOMIC DNA]</scope>
    <source>
        <strain evidence="1">LRV0_1</strain>
    </source>
</reference>